<comment type="caution">
    <text evidence="2">The sequence shown here is derived from an EMBL/GenBank/DDBJ whole genome shotgun (WGS) entry which is preliminary data.</text>
</comment>
<keyword evidence="1" id="KW-0812">Transmembrane</keyword>
<evidence type="ECO:0000313" key="2">
    <source>
        <dbReference type="EMBL" id="MYM88451.1"/>
    </source>
</evidence>
<dbReference type="AlphaFoldDB" id="A0A845G3M0"/>
<reference evidence="2 3" key="1">
    <citation type="submission" date="2020-01" db="EMBL/GenBank/DDBJ databases">
        <title>Novel species isolated from a subtropical stream in China.</title>
        <authorList>
            <person name="Lu H."/>
        </authorList>
    </citation>
    <scope>NUCLEOTIDE SEQUENCE [LARGE SCALE GENOMIC DNA]</scope>
    <source>
        <strain evidence="2 3">FT82W</strain>
    </source>
</reference>
<name>A0A845G3M0_9BURK</name>
<dbReference type="EMBL" id="WWCW01000046">
    <property type="protein sequence ID" value="MYM88451.1"/>
    <property type="molecule type" value="Genomic_DNA"/>
</dbReference>
<accession>A0A845G3M0</accession>
<feature type="non-terminal residue" evidence="2">
    <location>
        <position position="1"/>
    </location>
</feature>
<evidence type="ECO:0000256" key="1">
    <source>
        <dbReference type="SAM" id="Phobius"/>
    </source>
</evidence>
<organism evidence="2 3">
    <name type="scientific">Duganella vulcania</name>
    <dbReference type="NCBI Taxonomy" id="2692166"/>
    <lineage>
        <taxon>Bacteria</taxon>
        <taxon>Pseudomonadati</taxon>
        <taxon>Pseudomonadota</taxon>
        <taxon>Betaproteobacteria</taxon>
        <taxon>Burkholderiales</taxon>
        <taxon>Oxalobacteraceae</taxon>
        <taxon>Telluria group</taxon>
        <taxon>Duganella</taxon>
    </lineage>
</organism>
<protein>
    <submittedName>
        <fullName evidence="2">MFS transporter</fullName>
    </submittedName>
</protein>
<gene>
    <name evidence="2" type="ORF">GTP91_14875</name>
</gene>
<keyword evidence="1" id="KW-0472">Membrane</keyword>
<proteinExistence type="predicted"/>
<keyword evidence="1" id="KW-1133">Transmembrane helix</keyword>
<dbReference type="Proteomes" id="UP000470302">
    <property type="component" value="Unassembled WGS sequence"/>
</dbReference>
<sequence>ARLGGQATGAALVAYCFTLSDARGTVYALMAAAGFAAAGAVVSFSRQLVRD</sequence>
<evidence type="ECO:0000313" key="3">
    <source>
        <dbReference type="Proteomes" id="UP000470302"/>
    </source>
</evidence>
<feature type="transmembrane region" description="Helical" evidence="1">
    <location>
        <begin position="26"/>
        <end position="45"/>
    </location>
</feature>